<reference evidence="3" key="3">
    <citation type="submission" date="2020-12" db="UniProtKB">
        <authorList>
            <consortium name="EnsemblPlants"/>
        </authorList>
    </citation>
    <scope>IDENTIFICATION</scope>
</reference>
<reference evidence="2 4" key="2">
    <citation type="journal article" date="2018" name="Plant J.">
        <title>The Physcomitrella patens chromosome-scale assembly reveals moss genome structure and evolution.</title>
        <authorList>
            <person name="Lang D."/>
            <person name="Ullrich K.K."/>
            <person name="Murat F."/>
            <person name="Fuchs J."/>
            <person name="Jenkins J."/>
            <person name="Haas F.B."/>
            <person name="Piednoel M."/>
            <person name="Gundlach H."/>
            <person name="Van Bel M."/>
            <person name="Meyberg R."/>
            <person name="Vives C."/>
            <person name="Morata J."/>
            <person name="Symeonidi A."/>
            <person name="Hiss M."/>
            <person name="Muchero W."/>
            <person name="Kamisugi Y."/>
            <person name="Saleh O."/>
            <person name="Blanc G."/>
            <person name="Decker E.L."/>
            <person name="van Gessel N."/>
            <person name="Grimwood J."/>
            <person name="Hayes R.D."/>
            <person name="Graham S.W."/>
            <person name="Gunter L.E."/>
            <person name="McDaniel S.F."/>
            <person name="Hoernstein S.N.W."/>
            <person name="Larsson A."/>
            <person name="Li F.W."/>
            <person name="Perroud P.F."/>
            <person name="Phillips J."/>
            <person name="Ranjan P."/>
            <person name="Rokshar D.S."/>
            <person name="Rothfels C.J."/>
            <person name="Schneider L."/>
            <person name="Shu S."/>
            <person name="Stevenson D.W."/>
            <person name="Thummler F."/>
            <person name="Tillich M."/>
            <person name="Villarreal Aguilar J.C."/>
            <person name="Widiez T."/>
            <person name="Wong G.K."/>
            <person name="Wymore A."/>
            <person name="Zhang Y."/>
            <person name="Zimmer A.D."/>
            <person name="Quatrano R.S."/>
            <person name="Mayer K.F.X."/>
            <person name="Goodstein D."/>
            <person name="Casacuberta J.M."/>
            <person name="Vandepoele K."/>
            <person name="Reski R."/>
            <person name="Cuming A.C."/>
            <person name="Tuskan G.A."/>
            <person name="Maumus F."/>
            <person name="Salse J."/>
            <person name="Schmutz J."/>
            <person name="Rensing S.A."/>
        </authorList>
    </citation>
    <scope>NUCLEOTIDE SEQUENCE [LARGE SCALE GENOMIC DNA]</scope>
    <source>
        <strain evidence="3 4">cv. Gransden 2004</strain>
    </source>
</reference>
<organism evidence="2">
    <name type="scientific">Physcomitrium patens</name>
    <name type="common">Spreading-leaved earth moss</name>
    <name type="synonym">Physcomitrella patens</name>
    <dbReference type="NCBI Taxonomy" id="3218"/>
    <lineage>
        <taxon>Eukaryota</taxon>
        <taxon>Viridiplantae</taxon>
        <taxon>Streptophyta</taxon>
        <taxon>Embryophyta</taxon>
        <taxon>Bryophyta</taxon>
        <taxon>Bryophytina</taxon>
        <taxon>Bryopsida</taxon>
        <taxon>Funariidae</taxon>
        <taxon>Funariales</taxon>
        <taxon>Funariaceae</taxon>
        <taxon>Physcomitrium</taxon>
    </lineage>
</organism>
<feature type="compositionally biased region" description="Basic and acidic residues" evidence="1">
    <location>
        <begin position="471"/>
        <end position="519"/>
    </location>
</feature>
<dbReference type="EMBL" id="ABEU02000024">
    <property type="protein sequence ID" value="PNR27914.1"/>
    <property type="molecule type" value="Genomic_DNA"/>
</dbReference>
<dbReference type="AlphaFoldDB" id="A0A2K1IF67"/>
<feature type="compositionally biased region" description="Basic and acidic residues" evidence="1">
    <location>
        <begin position="602"/>
        <end position="623"/>
    </location>
</feature>
<dbReference type="GeneID" id="112276828"/>
<feature type="region of interest" description="Disordered" evidence="1">
    <location>
        <begin position="259"/>
        <end position="327"/>
    </location>
</feature>
<feature type="compositionally biased region" description="Basic and acidic residues" evidence="1">
    <location>
        <begin position="530"/>
        <end position="596"/>
    </location>
</feature>
<feature type="compositionally biased region" description="Basic and acidic residues" evidence="1">
    <location>
        <begin position="404"/>
        <end position="418"/>
    </location>
</feature>
<feature type="compositionally biased region" description="Basic and acidic residues" evidence="1">
    <location>
        <begin position="725"/>
        <end position="742"/>
    </location>
</feature>
<gene>
    <name evidence="3" type="primary">LOC112276828</name>
    <name evidence="2" type="ORF">PHYPA_028506</name>
</gene>
<feature type="compositionally biased region" description="Basic and acidic residues" evidence="1">
    <location>
        <begin position="433"/>
        <end position="463"/>
    </location>
</feature>
<protein>
    <submittedName>
        <fullName evidence="2 3">Uncharacterized protein</fullName>
    </submittedName>
</protein>
<feature type="compositionally biased region" description="Basic and acidic residues" evidence="1">
    <location>
        <begin position="259"/>
        <end position="282"/>
    </location>
</feature>
<dbReference type="SUPFAM" id="SSF58113">
    <property type="entry name" value="Apolipoprotein A-I"/>
    <property type="match status" value="2"/>
</dbReference>
<feature type="compositionally biased region" description="Polar residues" evidence="1">
    <location>
        <begin position="694"/>
        <end position="706"/>
    </location>
</feature>
<sequence length="742" mass="79047">MAATLGCNTAHVLYNAPVAGNRTVGEPSTSSIFRLPLRRRRGDGGSKKLSLKLSGRRVVNVGPLLARASLPSEGDKIVELASEKAVESGQQFEQDAKKLSNGHSPAELDAQVDDASDAASLDNNVREKAVDVASDMAVDSSEDVDALAKKDAEPFAAEYGRSIEEAAEGLETKAAEISEREAKKESGTTLESRADSAPFFKDQVIKEKVLDVASSSAIDEGPEVQETAQRDASDMTNKVGGDLRRNKVTIVGMADAASKLEGDRSGSDRSGVTKEAKEKTNEVRQNIGGQLEGLSRTISKNLKEGIDSSRPTIEELSRKAEEGVKAGRENLDYAAEGASELSGDAREALDGAKGVLDKRLKVINLAAEEARETGSMVAELAAKGWDALTKTTERIVDNFQKNIGDAKETAQEKTREAQQKAQETAEQAQRTFGEVKENVEAKSAELTETAQEKAKLARQKAEESVSNAQSKFDEDKGDVQTRATEFKDTAQEKASEARQRAEETADKAQDKASEVKDNVQSKTGELKVAAQEKSEEAARRAEDTTESAKSKAGELKDTAQEKAGEAKQSAKETADRARDQFDETKDTVQSKTDELKNTAQEKASESKAKLEDTAVEAKTKTEELSASAKQRAGNAQQDVESKAGQAKDAGSSVVDSGEKSISNVANKMNGNGNHESSTTATGTAVGSTPGWDSVQKTGSTNGNNSESKSHVESAVGKTPGSEASARYEDSGKVNDEWKGKSN</sequence>
<feature type="region of interest" description="Disordered" evidence="1">
    <location>
        <begin position="216"/>
        <end position="240"/>
    </location>
</feature>
<name>A0A2K1IF67_PHYPA</name>
<dbReference type="Gene3D" id="1.20.5.1230">
    <property type="entry name" value="Apolipoprotein A-I"/>
    <property type="match status" value="1"/>
</dbReference>
<feature type="region of interest" description="Disordered" evidence="1">
    <location>
        <begin position="402"/>
        <end position="742"/>
    </location>
</feature>
<dbReference type="PANTHER" id="PTHR47372">
    <property type="entry name" value="DAUER UP-REGULATED-RELATED"/>
    <property type="match status" value="1"/>
</dbReference>
<dbReference type="RefSeq" id="XP_024364337.1">
    <property type="nucleotide sequence ID" value="XM_024508569.2"/>
</dbReference>
<keyword evidence="4" id="KW-1185">Reference proteome</keyword>
<dbReference type="Gramene" id="Pp3c24_1540V3.1">
    <property type="protein sequence ID" value="Pp3c24_1540V3.1"/>
    <property type="gene ID" value="Pp3c24_1540"/>
</dbReference>
<feature type="compositionally biased region" description="Low complexity" evidence="1">
    <location>
        <begin position="419"/>
        <end position="431"/>
    </location>
</feature>
<feature type="region of interest" description="Disordered" evidence="1">
    <location>
        <begin position="88"/>
        <end position="107"/>
    </location>
</feature>
<dbReference type="EnsemblPlants" id="Pp3c24_1540V3.1">
    <property type="protein sequence ID" value="Pp3c24_1540V3.1"/>
    <property type="gene ID" value="Pp3c24_1540"/>
</dbReference>
<dbReference type="OrthoDB" id="6363407at2759"/>
<dbReference type="OMA" id="WIEASRM"/>
<proteinExistence type="predicted"/>
<dbReference type="Gramene" id="Pp3c24_1540V3.3">
    <property type="protein sequence ID" value="Pp3c24_1540V3.3"/>
    <property type="gene ID" value="Pp3c24_1540"/>
</dbReference>
<dbReference type="PANTHER" id="PTHR47372:SF11">
    <property type="entry name" value="RE19971P"/>
    <property type="match status" value="1"/>
</dbReference>
<accession>A0A2K1IF67</accession>
<evidence type="ECO:0000313" key="2">
    <source>
        <dbReference type="EMBL" id="PNR27914.1"/>
    </source>
</evidence>
<feature type="compositionally biased region" description="Polar residues" evidence="1">
    <location>
        <begin position="659"/>
        <end position="675"/>
    </location>
</feature>
<evidence type="ECO:0000313" key="3">
    <source>
        <dbReference type="EnsemblPlants" id="Pp3c24_1540V3.1"/>
    </source>
</evidence>
<dbReference type="EnsemblPlants" id="Pp3c24_1540V3.3">
    <property type="protein sequence ID" value="Pp3c24_1540V3.3"/>
    <property type="gene ID" value="Pp3c24_1540"/>
</dbReference>
<dbReference type="PaxDb" id="3218-PP1S18_306V6.1"/>
<feature type="compositionally biased region" description="Low complexity" evidence="1">
    <location>
        <begin position="676"/>
        <end position="688"/>
    </location>
</feature>
<dbReference type="Proteomes" id="UP000006727">
    <property type="component" value="Chromosome 24"/>
</dbReference>
<feature type="compositionally biased region" description="Basic and acidic residues" evidence="1">
    <location>
        <begin position="301"/>
        <end position="327"/>
    </location>
</feature>
<reference evidence="2 4" key="1">
    <citation type="journal article" date="2008" name="Science">
        <title>The Physcomitrella genome reveals evolutionary insights into the conquest of land by plants.</title>
        <authorList>
            <person name="Rensing S."/>
            <person name="Lang D."/>
            <person name="Zimmer A."/>
            <person name="Terry A."/>
            <person name="Salamov A."/>
            <person name="Shapiro H."/>
            <person name="Nishiyama T."/>
            <person name="Perroud P.-F."/>
            <person name="Lindquist E."/>
            <person name="Kamisugi Y."/>
            <person name="Tanahashi T."/>
            <person name="Sakakibara K."/>
            <person name="Fujita T."/>
            <person name="Oishi K."/>
            <person name="Shin-I T."/>
            <person name="Kuroki Y."/>
            <person name="Toyoda A."/>
            <person name="Suzuki Y."/>
            <person name="Hashimoto A."/>
            <person name="Yamaguchi K."/>
            <person name="Sugano A."/>
            <person name="Kohara Y."/>
            <person name="Fujiyama A."/>
            <person name="Anterola A."/>
            <person name="Aoki S."/>
            <person name="Ashton N."/>
            <person name="Barbazuk W.B."/>
            <person name="Barker E."/>
            <person name="Bennetzen J."/>
            <person name="Bezanilla M."/>
            <person name="Blankenship R."/>
            <person name="Cho S.H."/>
            <person name="Dutcher S."/>
            <person name="Estelle M."/>
            <person name="Fawcett J.A."/>
            <person name="Gundlach H."/>
            <person name="Hanada K."/>
            <person name="Heyl A."/>
            <person name="Hicks K.A."/>
            <person name="Hugh J."/>
            <person name="Lohr M."/>
            <person name="Mayer K."/>
            <person name="Melkozernov A."/>
            <person name="Murata T."/>
            <person name="Nelson D."/>
            <person name="Pils B."/>
            <person name="Prigge M."/>
            <person name="Reiss B."/>
            <person name="Renner T."/>
            <person name="Rombauts S."/>
            <person name="Rushton P."/>
            <person name="Sanderfoot A."/>
            <person name="Schween G."/>
            <person name="Shiu S.-H."/>
            <person name="Stueber K."/>
            <person name="Theodoulou F.L."/>
            <person name="Tu H."/>
            <person name="Van de Peer Y."/>
            <person name="Verrier P.J."/>
            <person name="Waters E."/>
            <person name="Wood A."/>
            <person name="Yang L."/>
            <person name="Cove D."/>
            <person name="Cuming A."/>
            <person name="Hasebe M."/>
            <person name="Lucas S."/>
            <person name="Mishler D.B."/>
            <person name="Reski R."/>
            <person name="Grigoriev I."/>
            <person name="Quatrano R.S."/>
            <person name="Boore J.L."/>
        </authorList>
    </citation>
    <scope>NUCLEOTIDE SEQUENCE [LARGE SCALE GENOMIC DNA]</scope>
    <source>
        <strain evidence="3 4">cv. Gransden 2004</strain>
    </source>
</reference>
<dbReference type="Gene3D" id="6.10.140.1430">
    <property type="match status" value="1"/>
</dbReference>
<evidence type="ECO:0000256" key="1">
    <source>
        <dbReference type="SAM" id="MobiDB-lite"/>
    </source>
</evidence>
<evidence type="ECO:0000313" key="4">
    <source>
        <dbReference type="Proteomes" id="UP000006727"/>
    </source>
</evidence>